<protein>
    <submittedName>
        <fullName evidence="3">Uncharacterized protein</fullName>
    </submittedName>
</protein>
<feature type="region of interest" description="Disordered" evidence="2">
    <location>
        <begin position="1"/>
        <end position="70"/>
    </location>
</feature>
<feature type="compositionally biased region" description="Polar residues" evidence="2">
    <location>
        <begin position="359"/>
        <end position="368"/>
    </location>
</feature>
<gene>
    <name evidence="3" type="ORF">B0J13DRAFT_116570</name>
</gene>
<name>A0A9P9JFQ9_9HYPO</name>
<feature type="region of interest" description="Disordered" evidence="2">
    <location>
        <begin position="359"/>
        <end position="423"/>
    </location>
</feature>
<feature type="region of interest" description="Disordered" evidence="2">
    <location>
        <begin position="318"/>
        <end position="339"/>
    </location>
</feature>
<dbReference type="OrthoDB" id="5377009at2759"/>
<feature type="compositionally biased region" description="Polar residues" evidence="2">
    <location>
        <begin position="192"/>
        <end position="210"/>
    </location>
</feature>
<feature type="compositionally biased region" description="Low complexity" evidence="2">
    <location>
        <begin position="159"/>
        <end position="177"/>
    </location>
</feature>
<feature type="compositionally biased region" description="Polar residues" evidence="2">
    <location>
        <begin position="128"/>
        <end position="158"/>
    </location>
</feature>
<feature type="compositionally biased region" description="Polar residues" evidence="2">
    <location>
        <begin position="327"/>
        <end position="339"/>
    </location>
</feature>
<dbReference type="EMBL" id="JAGMUU010000002">
    <property type="protein sequence ID" value="KAH7159922.1"/>
    <property type="molecule type" value="Genomic_DNA"/>
</dbReference>
<sequence length="500" mass="54296">MPNQSTFPQSPSPTTGSSAAFSPSAASSSSPSTPQVLQPPPISPQRRDTYFHVDAGSPKHRSPLRNSISYSDDLQNLQSLQGLDHYLTTPTSGPRLSENYFGSVDMAYTGDKRTTSDKRTRSPRISEPATTFTSSPVPDSSPLTRWFSRGSTPASDAQSTSSVTPSPSRTRSASSTPKIGSPAGSSRFAFFTSPTSTLKDNSGSPVSVPQNDELMNLNIEAALFPGGPPTDGLAFSPAAFKNLQMNATGLLGKFQTAYQQRTIEFQELKSERDAQDEEKDEVEVRVHHLKMQLEQMARKAAEREEVMASLLQELAQEKRSRAEEQQSTRYKCVSSSQASTVSEDLGVDEDCLKRDWRKSTATSKSDLSLDTDEESMDEASIFSRSRSPTNATSISEISPSPTPTPHAKPAMLEPPRSTRSSNPQMTTFQKLFKGYSNEAPRDGEATPGTDGCRNCQGQVASIAWDTVSLLKDENKGLKTRVQELETAVESALDVVNGITL</sequence>
<dbReference type="Proteomes" id="UP000717696">
    <property type="component" value="Unassembled WGS sequence"/>
</dbReference>
<evidence type="ECO:0000256" key="2">
    <source>
        <dbReference type="SAM" id="MobiDB-lite"/>
    </source>
</evidence>
<keyword evidence="1" id="KW-0175">Coiled coil</keyword>
<evidence type="ECO:0000313" key="3">
    <source>
        <dbReference type="EMBL" id="KAH7159922.1"/>
    </source>
</evidence>
<proteinExistence type="predicted"/>
<feature type="compositionally biased region" description="Low complexity" evidence="2">
    <location>
        <begin position="1"/>
        <end position="36"/>
    </location>
</feature>
<feature type="region of interest" description="Disordered" evidence="2">
    <location>
        <begin position="85"/>
        <end position="210"/>
    </location>
</feature>
<comment type="caution">
    <text evidence="3">The sequence shown here is derived from an EMBL/GenBank/DDBJ whole genome shotgun (WGS) entry which is preliminary data.</text>
</comment>
<dbReference type="AlphaFoldDB" id="A0A9P9JFQ9"/>
<keyword evidence="4" id="KW-1185">Reference proteome</keyword>
<feature type="compositionally biased region" description="Polar residues" evidence="2">
    <location>
        <begin position="382"/>
        <end position="391"/>
    </location>
</feature>
<evidence type="ECO:0000313" key="4">
    <source>
        <dbReference type="Proteomes" id="UP000717696"/>
    </source>
</evidence>
<feature type="compositionally biased region" description="Basic and acidic residues" evidence="2">
    <location>
        <begin position="110"/>
        <end position="120"/>
    </location>
</feature>
<organism evidence="3 4">
    <name type="scientific">Dactylonectria estremocensis</name>
    <dbReference type="NCBI Taxonomy" id="1079267"/>
    <lineage>
        <taxon>Eukaryota</taxon>
        <taxon>Fungi</taxon>
        <taxon>Dikarya</taxon>
        <taxon>Ascomycota</taxon>
        <taxon>Pezizomycotina</taxon>
        <taxon>Sordariomycetes</taxon>
        <taxon>Hypocreomycetidae</taxon>
        <taxon>Hypocreales</taxon>
        <taxon>Nectriaceae</taxon>
        <taxon>Dactylonectria</taxon>
    </lineage>
</organism>
<reference evidence="3" key="1">
    <citation type="journal article" date="2021" name="Nat. Commun.">
        <title>Genetic determinants of endophytism in the Arabidopsis root mycobiome.</title>
        <authorList>
            <person name="Mesny F."/>
            <person name="Miyauchi S."/>
            <person name="Thiergart T."/>
            <person name="Pickel B."/>
            <person name="Atanasova L."/>
            <person name="Karlsson M."/>
            <person name="Huettel B."/>
            <person name="Barry K.W."/>
            <person name="Haridas S."/>
            <person name="Chen C."/>
            <person name="Bauer D."/>
            <person name="Andreopoulos W."/>
            <person name="Pangilinan J."/>
            <person name="LaButti K."/>
            <person name="Riley R."/>
            <person name="Lipzen A."/>
            <person name="Clum A."/>
            <person name="Drula E."/>
            <person name="Henrissat B."/>
            <person name="Kohler A."/>
            <person name="Grigoriev I.V."/>
            <person name="Martin F.M."/>
            <person name="Hacquard S."/>
        </authorList>
    </citation>
    <scope>NUCLEOTIDE SEQUENCE</scope>
    <source>
        <strain evidence="3">MPI-CAGE-AT-0021</strain>
    </source>
</reference>
<evidence type="ECO:0000256" key="1">
    <source>
        <dbReference type="SAM" id="Coils"/>
    </source>
</evidence>
<feature type="coiled-coil region" evidence="1">
    <location>
        <begin position="467"/>
        <end position="494"/>
    </location>
</feature>
<accession>A0A9P9JFQ9</accession>